<protein>
    <submittedName>
        <fullName evidence="5">Imelysin family protein</fullName>
    </submittedName>
</protein>
<feature type="chain" id="PRO_5045205521" evidence="3">
    <location>
        <begin position="19"/>
        <end position="342"/>
    </location>
</feature>
<keyword evidence="2 3" id="KW-0732">Signal</keyword>
<gene>
    <name evidence="5" type="ORF">J3U76_08610</name>
</gene>
<evidence type="ECO:0000313" key="6">
    <source>
        <dbReference type="Proteomes" id="UP000664882"/>
    </source>
</evidence>
<name>A0ABS3NGK7_9GAMM</name>
<organism evidence="5 6">
    <name type="scientific">Oceanisphaera pacifica</name>
    <dbReference type="NCBI Taxonomy" id="2818389"/>
    <lineage>
        <taxon>Bacteria</taxon>
        <taxon>Pseudomonadati</taxon>
        <taxon>Pseudomonadota</taxon>
        <taxon>Gammaproteobacteria</taxon>
        <taxon>Aeromonadales</taxon>
        <taxon>Aeromonadaceae</taxon>
        <taxon>Oceanisphaera</taxon>
    </lineage>
</organism>
<dbReference type="RefSeq" id="WP_208005558.1">
    <property type="nucleotide sequence ID" value="NZ_JAGDFX010000008.1"/>
</dbReference>
<dbReference type="InterPro" id="IPR018976">
    <property type="entry name" value="Imelysin-like"/>
</dbReference>
<dbReference type="Gene3D" id="1.20.1420.20">
    <property type="entry name" value="M75 peptidase, HXXE motif"/>
    <property type="match status" value="1"/>
</dbReference>
<proteinExistence type="predicted"/>
<dbReference type="InterPro" id="IPR038352">
    <property type="entry name" value="Imelysin_sf"/>
</dbReference>
<sequence>MKISCLVTLLATVGTLSACQHQPHPNADLAQLTTQHLSLMRQQADQLTSQLTQLQQSTRDYCQTDASPAALAQLKTAWRSSFAAWSAHQGQSATPLDAQGLSYAFQFWPDKKDTVGKQVRRQLAAVAEGKAAPDRGVVTTLSAVEYLLESELSATQQCLLLPTITQTLTNNAKQLQTAWHNEAGYQQQLAQMAEQGGKTVLLTQMLGQLSHRYDRIEKKLVLPLNTAQNPRPLFAEAWRSQQSLHFLRTSLTSLEQEYRQGGIRSYLLNTGHHASATAVDEAFASALTHLPSGNSLAYSLKADNYAELLRFNMSLDQLGYQLKQRLPSVLGLSLGFNATDGD</sequence>
<keyword evidence="6" id="KW-1185">Reference proteome</keyword>
<dbReference type="EMBL" id="JAGDFX010000008">
    <property type="protein sequence ID" value="MBO1519687.1"/>
    <property type="molecule type" value="Genomic_DNA"/>
</dbReference>
<dbReference type="CDD" id="cd14659">
    <property type="entry name" value="Imelysin-like_IPPA"/>
    <property type="match status" value="1"/>
</dbReference>
<dbReference type="InterPro" id="IPR034984">
    <property type="entry name" value="Imelysin-like_IPPA"/>
</dbReference>
<accession>A0ABS3NGK7</accession>
<comment type="caution">
    <text evidence="5">The sequence shown here is derived from an EMBL/GenBank/DDBJ whole genome shotgun (WGS) entry which is preliminary data.</text>
</comment>
<evidence type="ECO:0000256" key="3">
    <source>
        <dbReference type="SAM" id="SignalP"/>
    </source>
</evidence>
<comment type="subcellular location">
    <subcellularLocation>
        <location evidence="1">Cell envelope</location>
    </subcellularLocation>
</comment>
<evidence type="ECO:0000256" key="2">
    <source>
        <dbReference type="ARBA" id="ARBA00022729"/>
    </source>
</evidence>
<feature type="domain" description="Imelysin-like" evidence="4">
    <location>
        <begin position="43"/>
        <end position="292"/>
    </location>
</feature>
<evidence type="ECO:0000259" key="4">
    <source>
        <dbReference type="Pfam" id="PF09375"/>
    </source>
</evidence>
<feature type="signal peptide" evidence="3">
    <location>
        <begin position="1"/>
        <end position="18"/>
    </location>
</feature>
<dbReference type="Proteomes" id="UP000664882">
    <property type="component" value="Unassembled WGS sequence"/>
</dbReference>
<reference evidence="5 6" key="1">
    <citation type="submission" date="2021-03" db="EMBL/GenBank/DDBJ databases">
        <title>Oceanisphaera sp. nov., isolated from the intestine.</title>
        <authorList>
            <person name="Zhao L.-H."/>
            <person name="Shi L.-F."/>
        </authorList>
    </citation>
    <scope>NUCLEOTIDE SEQUENCE [LARGE SCALE GENOMIC DNA]</scope>
    <source>
        <strain evidence="5 6">DM8</strain>
    </source>
</reference>
<evidence type="ECO:0000256" key="1">
    <source>
        <dbReference type="ARBA" id="ARBA00004196"/>
    </source>
</evidence>
<dbReference type="Pfam" id="PF09375">
    <property type="entry name" value="Peptidase_M75"/>
    <property type="match status" value="1"/>
</dbReference>
<dbReference type="PROSITE" id="PS51257">
    <property type="entry name" value="PROKAR_LIPOPROTEIN"/>
    <property type="match status" value="1"/>
</dbReference>
<evidence type="ECO:0000313" key="5">
    <source>
        <dbReference type="EMBL" id="MBO1519687.1"/>
    </source>
</evidence>